<evidence type="ECO:0000256" key="10">
    <source>
        <dbReference type="ARBA" id="ARBA00023239"/>
    </source>
</evidence>
<organism evidence="18 19">
    <name type="scientific">Rotaria sordida</name>
    <dbReference type="NCBI Taxonomy" id="392033"/>
    <lineage>
        <taxon>Eukaryota</taxon>
        <taxon>Metazoa</taxon>
        <taxon>Spiralia</taxon>
        <taxon>Gnathifera</taxon>
        <taxon>Rotifera</taxon>
        <taxon>Eurotatoria</taxon>
        <taxon>Bdelloidea</taxon>
        <taxon>Philodinida</taxon>
        <taxon>Philodinidae</taxon>
        <taxon>Rotaria</taxon>
    </lineage>
</organism>
<gene>
    <name evidence="18" type="ORF">RFH988_LOCUS21454</name>
</gene>
<dbReference type="PANTHER" id="PTHR12639:SF6">
    <property type="entry name" value="VITAMIN K-DEPENDENT GAMMA-CARBOXYLASE"/>
    <property type="match status" value="1"/>
</dbReference>
<evidence type="ECO:0000256" key="14">
    <source>
        <dbReference type="ARBA" id="ARBA00048415"/>
    </source>
</evidence>
<dbReference type="EMBL" id="CAJNOO010001368">
    <property type="protein sequence ID" value="CAF1142316.1"/>
    <property type="molecule type" value="Genomic_DNA"/>
</dbReference>
<comment type="subcellular location">
    <subcellularLocation>
        <location evidence="1">Endoplasmic reticulum membrane</location>
        <topology evidence="1">Multi-pass membrane protein</topology>
    </subcellularLocation>
</comment>
<dbReference type="OrthoDB" id="206689at2759"/>
<dbReference type="InterPro" id="IPR011051">
    <property type="entry name" value="RmlC_Cupin_sf"/>
</dbReference>
<dbReference type="PANTHER" id="PTHR12639">
    <property type="entry name" value="VITAMIN K-DEPENDENT GAMMA-CARBOXYLASE"/>
    <property type="match status" value="1"/>
</dbReference>
<keyword evidence="5" id="KW-0256">Endoplasmic reticulum</keyword>
<keyword evidence="7" id="KW-0007">Acetylation</keyword>
<evidence type="ECO:0000256" key="8">
    <source>
        <dbReference type="ARBA" id="ARBA00023136"/>
    </source>
</evidence>
<evidence type="ECO:0000256" key="3">
    <source>
        <dbReference type="ARBA" id="ARBA00017054"/>
    </source>
</evidence>
<evidence type="ECO:0000256" key="15">
    <source>
        <dbReference type="SAM" id="MobiDB-lite"/>
    </source>
</evidence>
<dbReference type="Pfam" id="PF22777">
    <property type="entry name" value="VKGC_lumenal_dom"/>
    <property type="match status" value="1"/>
</dbReference>
<evidence type="ECO:0000256" key="16">
    <source>
        <dbReference type="SAM" id="Phobius"/>
    </source>
</evidence>
<evidence type="ECO:0000256" key="6">
    <source>
        <dbReference type="ARBA" id="ARBA00022989"/>
    </source>
</evidence>
<evidence type="ECO:0000313" key="18">
    <source>
        <dbReference type="EMBL" id="CAF1142316.1"/>
    </source>
</evidence>
<dbReference type="InterPro" id="IPR011020">
    <property type="entry name" value="HTTM-like"/>
</dbReference>
<evidence type="ECO:0000256" key="13">
    <source>
        <dbReference type="ARBA" id="ARBA00032107"/>
    </source>
</evidence>
<evidence type="ECO:0000256" key="1">
    <source>
        <dbReference type="ARBA" id="ARBA00004477"/>
    </source>
</evidence>
<keyword evidence="6 16" id="KW-1133">Transmembrane helix</keyword>
<dbReference type="Proteomes" id="UP000663882">
    <property type="component" value="Unassembled WGS sequence"/>
</dbReference>
<dbReference type="InterPro" id="IPR007782">
    <property type="entry name" value="VKG_COase"/>
</dbReference>
<feature type="region of interest" description="Disordered" evidence="15">
    <location>
        <begin position="823"/>
        <end position="864"/>
    </location>
</feature>
<keyword evidence="9" id="KW-1015">Disulfide bond</keyword>
<dbReference type="SMART" id="SM00752">
    <property type="entry name" value="HTTM"/>
    <property type="match status" value="1"/>
</dbReference>
<protein>
    <recommendedName>
        <fullName evidence="3">Vitamin K-dependent gamma-carboxylase</fullName>
        <ecNumber evidence="2">4.1.1.90</ecNumber>
    </recommendedName>
    <alternativeName>
        <fullName evidence="11">Gamma-glutamyl carboxylase</fullName>
    </alternativeName>
    <alternativeName>
        <fullName evidence="12">Peptidyl-glutamate 4-carboxylase</fullName>
    </alternativeName>
    <alternativeName>
        <fullName evidence="13">Vitamin K gamma glutamyl carboxylase</fullName>
    </alternativeName>
</protein>
<keyword evidence="4 16" id="KW-0812">Transmembrane</keyword>
<feature type="transmembrane region" description="Helical" evidence="16">
    <location>
        <begin position="228"/>
        <end position="250"/>
    </location>
</feature>
<evidence type="ECO:0000313" key="19">
    <source>
        <dbReference type="Proteomes" id="UP000663882"/>
    </source>
</evidence>
<feature type="compositionally biased region" description="Polar residues" evidence="15">
    <location>
        <begin position="827"/>
        <end position="839"/>
    </location>
</feature>
<evidence type="ECO:0000256" key="4">
    <source>
        <dbReference type="ARBA" id="ARBA00022692"/>
    </source>
</evidence>
<dbReference type="GO" id="GO:0019842">
    <property type="term" value="F:vitamin binding"/>
    <property type="evidence" value="ECO:0007669"/>
    <property type="project" value="TreeGrafter"/>
</dbReference>
<keyword evidence="10" id="KW-0456">Lyase</keyword>
<dbReference type="Pfam" id="PF05090">
    <property type="entry name" value="HTTM"/>
    <property type="match status" value="1"/>
</dbReference>
<reference evidence="18" key="1">
    <citation type="submission" date="2021-02" db="EMBL/GenBank/DDBJ databases">
        <authorList>
            <person name="Nowell W R."/>
        </authorList>
    </citation>
    <scope>NUCLEOTIDE SEQUENCE</scope>
</reference>
<dbReference type="GO" id="GO:0008488">
    <property type="term" value="F:gamma-glutamyl carboxylase activity"/>
    <property type="evidence" value="ECO:0007669"/>
    <property type="project" value="UniProtKB-EC"/>
</dbReference>
<dbReference type="SUPFAM" id="SSF51182">
    <property type="entry name" value="RmlC-like cupins"/>
    <property type="match status" value="1"/>
</dbReference>
<feature type="compositionally biased region" description="Low complexity" evidence="15">
    <location>
        <begin position="840"/>
        <end position="855"/>
    </location>
</feature>
<feature type="transmembrane region" description="Helical" evidence="16">
    <location>
        <begin position="172"/>
        <end position="192"/>
    </location>
</feature>
<evidence type="ECO:0000256" key="11">
    <source>
        <dbReference type="ARBA" id="ARBA00030083"/>
    </source>
</evidence>
<feature type="domain" description="HTTM-like" evidence="17">
    <location>
        <begin position="34"/>
        <end position="293"/>
    </location>
</feature>
<name>A0A814SA12_9BILA</name>
<dbReference type="AlphaFoldDB" id="A0A814SA12"/>
<comment type="caution">
    <text evidence="18">The sequence shown here is derived from an EMBL/GenBank/DDBJ whole genome shotgun (WGS) entry which is preliminary data.</text>
</comment>
<sequence>MGPKKQQEISTMRRLFGFELADFQSWSNFVKLMNRPEDPSSLAALRILFGILMMLDIPQERGMSHADVYYPNEDKECQFPLFNFLEPLRAEYMVVVYFIMFLSAIGITLGLFYRLVTICFTITYWYVFFLDKTSWNNHSYLYGLIGFQLMFSDAHHYWSIDGLFRKKIRNSHVPLWNYTLIRYQVFLVYFIAGLKKTEWDWVAGYSMDSLGDHWVFSPFRSFLTIEQITLIIVHVCGLFFDLLVGFALFFDRSRPIGIFFSVTFHLMNSQMFSIGMFPYTMLATIPIFFHNDWLRKFLNRFVPKFLYKVEPVQYSSSCLYSKEEIKPEESKTQSLKSAIANANSIKNAPTKPTFRHKIFTIFALLYLTEQAFLPYSHFITKGYNNWTNGLYGYSWDMMIHSWHTQHVKITFIDKTTQEPHYLRPTAWASAKRWSSHADMIVQYAQCIKGKLKEHGYDDVELRFDIWRSMNGRFNQRQIDPRIDLLSSDVKWSPFKETPWLQPLLTNLSDWRTRMLQIENDLSSKDQNVLVTFVADFPGLFLENYIPPDLNTTIEVLEGEVIVELISLKKNITLNVGQNLTVPNGDYHNVYTVSSTPSCYMYVYLNQSDADIVHLWDRFYNLTDRLLNETVDYNRPLHSDKEEADLVRLSYEDVFEKLRNKTLHELLELPNDYKIHNKNESNINWTNIRLQFETSMNRSMVKRLDTKVKWHERNLRIFKSFMNRKKKQFLRCYQIVKLAFKSIFYQTDFFQLVDNEIRNVDEESTTNAIFKSFMNRKKKQFLRCYQIVKLAFKSIFYQTDFFQLVDNEIRNVDEEIDNEIRNVDEESTTNAIITEESPPQTSSKSSSSSKKTSSSAKTKKKNTKK</sequence>
<evidence type="ECO:0000256" key="2">
    <source>
        <dbReference type="ARBA" id="ARBA00012248"/>
    </source>
</evidence>
<dbReference type="InterPro" id="IPR053935">
    <property type="entry name" value="VKGC_lumenal_dom"/>
</dbReference>
<comment type="catalytic activity">
    <reaction evidence="14">
        <text>4-carboxy-L-glutamyl-[protein] + 2,3-epoxyphylloquinone + H2O + H(+) = phylloquinol + L-glutamyl-[protein] + CO2 + O2</text>
        <dbReference type="Rhea" id="RHEA:45140"/>
        <dbReference type="Rhea" id="RHEA-COMP:10208"/>
        <dbReference type="Rhea" id="RHEA-COMP:11094"/>
        <dbReference type="ChEBI" id="CHEBI:15377"/>
        <dbReference type="ChEBI" id="CHEBI:15378"/>
        <dbReference type="ChEBI" id="CHEBI:15379"/>
        <dbReference type="ChEBI" id="CHEBI:15759"/>
        <dbReference type="ChEBI" id="CHEBI:16526"/>
        <dbReference type="ChEBI" id="CHEBI:28433"/>
        <dbReference type="ChEBI" id="CHEBI:29973"/>
        <dbReference type="ChEBI" id="CHEBI:84990"/>
        <dbReference type="EC" id="4.1.1.90"/>
    </reaction>
    <physiologicalReaction direction="right-to-left" evidence="14">
        <dbReference type="Rhea" id="RHEA:45142"/>
    </physiologicalReaction>
</comment>
<evidence type="ECO:0000256" key="7">
    <source>
        <dbReference type="ARBA" id="ARBA00022990"/>
    </source>
</evidence>
<evidence type="ECO:0000259" key="17">
    <source>
        <dbReference type="SMART" id="SM00752"/>
    </source>
</evidence>
<feature type="transmembrane region" description="Helical" evidence="16">
    <location>
        <begin position="94"/>
        <end position="127"/>
    </location>
</feature>
<dbReference type="GO" id="GO:0005789">
    <property type="term" value="C:endoplasmic reticulum membrane"/>
    <property type="evidence" value="ECO:0007669"/>
    <property type="project" value="UniProtKB-SubCell"/>
</dbReference>
<dbReference type="EC" id="4.1.1.90" evidence="2"/>
<accession>A0A814SA12</accession>
<keyword evidence="8 16" id="KW-0472">Membrane</keyword>
<feature type="transmembrane region" description="Helical" evidence="16">
    <location>
        <begin position="271"/>
        <end position="289"/>
    </location>
</feature>
<proteinExistence type="predicted"/>
<evidence type="ECO:0000256" key="9">
    <source>
        <dbReference type="ARBA" id="ARBA00023157"/>
    </source>
</evidence>
<evidence type="ECO:0000256" key="5">
    <source>
        <dbReference type="ARBA" id="ARBA00022824"/>
    </source>
</evidence>
<evidence type="ECO:0000256" key="12">
    <source>
        <dbReference type="ARBA" id="ARBA00030249"/>
    </source>
</evidence>
<dbReference type="InterPro" id="IPR053934">
    <property type="entry name" value="HTTM_dom"/>
</dbReference>